<evidence type="ECO:0000259" key="1">
    <source>
        <dbReference type="Pfam" id="PF00144"/>
    </source>
</evidence>
<comment type="caution">
    <text evidence="2">The sequence shown here is derived from an EMBL/GenBank/DDBJ whole genome shotgun (WGS) entry which is preliminary data.</text>
</comment>
<accession>A0ABP8WSE2</accession>
<dbReference type="InterPro" id="IPR001466">
    <property type="entry name" value="Beta-lactam-related"/>
</dbReference>
<gene>
    <name evidence="2" type="ORF">GCM10025781_10330</name>
</gene>
<dbReference type="RefSeq" id="WP_345310799.1">
    <property type="nucleotide sequence ID" value="NZ_BAABLN010000010.1"/>
</dbReference>
<keyword evidence="3" id="KW-1185">Reference proteome</keyword>
<dbReference type="PANTHER" id="PTHR43319">
    <property type="entry name" value="BETA-LACTAMASE-RELATED"/>
    <property type="match status" value="1"/>
</dbReference>
<dbReference type="GO" id="GO:0016787">
    <property type="term" value="F:hydrolase activity"/>
    <property type="evidence" value="ECO:0007669"/>
    <property type="project" value="UniProtKB-KW"/>
</dbReference>
<organism evidence="2 3">
    <name type="scientific">Kocuria gwangalliensis</name>
    <dbReference type="NCBI Taxonomy" id="501592"/>
    <lineage>
        <taxon>Bacteria</taxon>
        <taxon>Bacillati</taxon>
        <taxon>Actinomycetota</taxon>
        <taxon>Actinomycetes</taxon>
        <taxon>Micrococcales</taxon>
        <taxon>Micrococcaceae</taxon>
        <taxon>Kocuria</taxon>
    </lineage>
</organism>
<dbReference type="InterPro" id="IPR052907">
    <property type="entry name" value="Beta-lactamase/esterase"/>
</dbReference>
<evidence type="ECO:0000313" key="3">
    <source>
        <dbReference type="Proteomes" id="UP001501446"/>
    </source>
</evidence>
<dbReference type="PANTHER" id="PTHR43319:SF3">
    <property type="entry name" value="BETA-LACTAMASE-RELATED DOMAIN-CONTAINING PROTEIN"/>
    <property type="match status" value="1"/>
</dbReference>
<dbReference type="SUPFAM" id="SSF56601">
    <property type="entry name" value="beta-lactamase/transpeptidase-like"/>
    <property type="match status" value="1"/>
</dbReference>
<reference evidence="3" key="1">
    <citation type="journal article" date="2019" name="Int. J. Syst. Evol. Microbiol.">
        <title>The Global Catalogue of Microorganisms (GCM) 10K type strain sequencing project: providing services to taxonomists for standard genome sequencing and annotation.</title>
        <authorList>
            <consortium name="The Broad Institute Genomics Platform"/>
            <consortium name="The Broad Institute Genome Sequencing Center for Infectious Disease"/>
            <person name="Wu L."/>
            <person name="Ma J."/>
        </authorList>
    </citation>
    <scope>NUCLEOTIDE SEQUENCE [LARGE SCALE GENOMIC DNA]</scope>
    <source>
        <strain evidence="3">JCM 18958</strain>
    </source>
</reference>
<feature type="domain" description="Beta-lactamase-related" evidence="1">
    <location>
        <begin position="24"/>
        <end position="370"/>
    </location>
</feature>
<dbReference type="Pfam" id="PF00144">
    <property type="entry name" value="Beta-lactamase"/>
    <property type="match status" value="1"/>
</dbReference>
<protein>
    <submittedName>
        <fullName evidence="2">Serine hydrolase domain-containing protein</fullName>
    </submittedName>
</protein>
<sequence length="387" mass="41607">MTTGSAHAVVAETHLPGTTGRVIREIFEQHLGNACGGMSFSVYRGGEPLVRLHGGSQERRASADDPVETPWTDETLAVMFSGTKGLVATVAAMLVDDGVLDVNAPVARYWPEFAAAGKENVTVAQVLNHTVGLIYTDPDPTDSFFDLTAHSEILARQKPVWEPGSKVAYHAVTFGYLLEAVVLRITGKRAGQLLAERIVEPYGLDLYLGLPESLEPRVAPVFRAPGYAISTFLRDPERRAIVDRMYGDALMGDELPANSRAFHAAGLASGGAIGGADSIARAYSLVESGALVSAPTREVFTRTWSEGLDAVNDRPLRFGLGYELQDPIHTYGPVERAYGHSGAGGCLHGAWPDYGIGFSFHTNEMIAENVDRRAKDLLGALRKALES</sequence>
<keyword evidence="2" id="KW-0378">Hydrolase</keyword>
<proteinExistence type="predicted"/>
<evidence type="ECO:0000313" key="2">
    <source>
        <dbReference type="EMBL" id="GAA4694709.1"/>
    </source>
</evidence>
<dbReference type="Gene3D" id="3.40.710.10">
    <property type="entry name" value="DD-peptidase/beta-lactamase superfamily"/>
    <property type="match status" value="1"/>
</dbReference>
<dbReference type="Proteomes" id="UP001501446">
    <property type="component" value="Unassembled WGS sequence"/>
</dbReference>
<dbReference type="InterPro" id="IPR012338">
    <property type="entry name" value="Beta-lactam/transpept-like"/>
</dbReference>
<dbReference type="EMBL" id="BAABLN010000010">
    <property type="protein sequence ID" value="GAA4694709.1"/>
    <property type="molecule type" value="Genomic_DNA"/>
</dbReference>
<name>A0ABP8WSE2_9MICC</name>